<dbReference type="GO" id="GO:0031293">
    <property type="term" value="P:membrane protein intracellular domain proteolysis"/>
    <property type="evidence" value="ECO:0007669"/>
    <property type="project" value="TreeGrafter"/>
</dbReference>
<feature type="domain" description="Peptidase M50" evidence="13">
    <location>
        <begin position="64"/>
        <end position="385"/>
    </location>
</feature>
<keyword evidence="6 12" id="KW-0812">Transmembrane</keyword>
<feature type="transmembrane region" description="Helical" evidence="12">
    <location>
        <begin position="378"/>
        <end position="402"/>
    </location>
</feature>
<feature type="region of interest" description="Disordered" evidence="11">
    <location>
        <begin position="1"/>
        <end position="47"/>
    </location>
</feature>
<organism evidence="14 15">
    <name type="scientific">Knipowitschia caucasica</name>
    <name type="common">Caucasian dwarf goby</name>
    <name type="synonym">Pomatoschistus caucasicus</name>
    <dbReference type="NCBI Taxonomy" id="637954"/>
    <lineage>
        <taxon>Eukaryota</taxon>
        <taxon>Metazoa</taxon>
        <taxon>Chordata</taxon>
        <taxon>Craniata</taxon>
        <taxon>Vertebrata</taxon>
        <taxon>Euteleostomi</taxon>
        <taxon>Actinopterygii</taxon>
        <taxon>Neopterygii</taxon>
        <taxon>Teleostei</taxon>
        <taxon>Neoteleostei</taxon>
        <taxon>Acanthomorphata</taxon>
        <taxon>Gobiaria</taxon>
        <taxon>Gobiiformes</taxon>
        <taxon>Gobioidei</taxon>
        <taxon>Gobiidae</taxon>
        <taxon>Gobiinae</taxon>
        <taxon>Knipowitschia</taxon>
    </lineage>
</organism>
<keyword evidence="7 12" id="KW-1133">Transmembrane helix</keyword>
<evidence type="ECO:0000256" key="10">
    <source>
        <dbReference type="ARBA" id="ARBA00045828"/>
    </source>
</evidence>
<evidence type="ECO:0000259" key="13">
    <source>
        <dbReference type="Pfam" id="PF02163"/>
    </source>
</evidence>
<evidence type="ECO:0000256" key="1">
    <source>
        <dbReference type="ARBA" id="ARBA00001350"/>
    </source>
</evidence>
<dbReference type="EC" id="3.4.24.85" evidence="4"/>
<name>A0AAV2L2D6_KNICA</name>
<sequence length="405" mass="43809">MGRTPPDFLGTKKYGNYSPLGSTGPGKLAPSTPHSPGAPTGEREGGGGCSKGGFPKRYAAEQVRVNGFGMFVFVVYPGAFVDLFTTHLNLISPTQQLRIFCAGVWHNFMLCVAALAFLFLLPVFLFPVYTTGAGALVTDVIQGSAADGPRGLSVGDIVTGLEDCPVRGVEDWAQCLSHVSHFPQSGYCVPTASLQPSWAHGRPYKRLDGTVDCCSNNSLTDLCFSYTKSQGRGVRDKEFACMPVRKMVIGTSVCRTDKDCAEATLSSVSRVCVTPSLENQTRFIRVTHPPHSHMLFVGYPPHLHYAVSLTNFVPRFGFLHLDLPVFLETFCKYVVSLSGALAVVNSVPCFALDGQWMLNALLEATLVTIVTDRQKRELIGFFLLLVGSALLAANVALGLWMVTAR</sequence>
<dbReference type="PANTHER" id="PTHR13325:SF3">
    <property type="entry name" value="MEMBRANE-BOUND TRANSCRIPTION FACTOR SITE-2 PROTEASE"/>
    <property type="match status" value="1"/>
</dbReference>
<reference evidence="14 15" key="1">
    <citation type="submission" date="2024-04" db="EMBL/GenBank/DDBJ databases">
        <authorList>
            <person name="Waldvogel A.-M."/>
            <person name="Schoenle A."/>
        </authorList>
    </citation>
    <scope>NUCLEOTIDE SEQUENCE [LARGE SCALE GENOMIC DNA]</scope>
</reference>
<dbReference type="InterPro" id="IPR008915">
    <property type="entry name" value="Peptidase_M50"/>
</dbReference>
<evidence type="ECO:0000256" key="7">
    <source>
        <dbReference type="ARBA" id="ARBA00022989"/>
    </source>
</evidence>
<dbReference type="PRINTS" id="PR01000">
    <property type="entry name" value="SREBPS2PTASE"/>
</dbReference>
<dbReference type="GO" id="GO:1905897">
    <property type="term" value="P:regulation of response to endoplasmic reticulum stress"/>
    <property type="evidence" value="ECO:0007669"/>
    <property type="project" value="TreeGrafter"/>
</dbReference>
<dbReference type="Proteomes" id="UP001497482">
    <property type="component" value="Chromosome 21"/>
</dbReference>
<evidence type="ECO:0000256" key="4">
    <source>
        <dbReference type="ARBA" id="ARBA00012347"/>
    </source>
</evidence>
<evidence type="ECO:0000256" key="3">
    <source>
        <dbReference type="ARBA" id="ARBA00009989"/>
    </source>
</evidence>
<comment type="catalytic activity">
    <reaction evidence="1">
        <text>Cleaves several transcription factors that are type-2 transmembrane proteins within membrane-spanning domains. Known substrates include sterol regulatory element-binding protein (SREBP) -1, SREBP-2 and forms of the transcriptional activator ATF6. SREBP-2 is cleaved at the site 477-DRSRILL-|-CVLTFLCLSFNPLTSLLQWGGA-505. The residues Asn-Pro, 11 residues distal to the site of cleavage in the membrane-spanning domain, are important for cleavage by S2P endopeptidase. Replacement of either of these residues does not prevent cleavage, but there is no cleavage if both of these residues are replaced.</text>
        <dbReference type="EC" id="3.4.24.85"/>
    </reaction>
</comment>
<comment type="similarity">
    <text evidence="3">Belongs to the peptidase M50A family.</text>
</comment>
<evidence type="ECO:0000256" key="5">
    <source>
        <dbReference type="ARBA" id="ARBA00014400"/>
    </source>
</evidence>
<accession>A0AAV2L2D6</accession>
<dbReference type="Pfam" id="PF02163">
    <property type="entry name" value="Peptidase_M50"/>
    <property type="match status" value="1"/>
</dbReference>
<comment type="function">
    <text evidence="10">Zinc metalloprotease that mediates intramembrane proteolysis of proteins such as ATF6, ATF6B, SREBF1/SREBP1 and SREBF2/SREBP2. Catalyzes the second step in the proteolytic activation of the sterol regulatory element-binding proteins (SREBPs) SREBF1/SREBP1 and SREBF2/SREBP2: cleaves SREBPs within the first transmembrane segment, thereby releasing the N-terminal segment with a portion of the transmembrane segment attached. Mature N-terminal SREBP fragments shuttle to the nucleus and activate gene transcription. Also mediates the second step in the proteolytic activation of the cyclic AMP-dependent transcription factor ATF-6 (ATF6 and ATF6B). Involved in intramembrane proteolysis during bone formation. In astrocytes and osteoblasts, upon DNA damage and ER stress, mediates the second step of the regulated intramembrane proteolytic activation of the transcription factor CREB3L1, leading to the inhibition of cell-cycle progression.</text>
</comment>
<dbReference type="EMBL" id="OZ035843">
    <property type="protein sequence ID" value="CAL1596518.1"/>
    <property type="molecule type" value="Genomic_DNA"/>
</dbReference>
<dbReference type="SUPFAM" id="SSF50156">
    <property type="entry name" value="PDZ domain-like"/>
    <property type="match status" value="1"/>
</dbReference>
<evidence type="ECO:0000256" key="2">
    <source>
        <dbReference type="ARBA" id="ARBA00004127"/>
    </source>
</evidence>
<feature type="transmembrane region" description="Helical" evidence="12">
    <location>
        <begin position="65"/>
        <end position="84"/>
    </location>
</feature>
<evidence type="ECO:0000256" key="8">
    <source>
        <dbReference type="ARBA" id="ARBA00023136"/>
    </source>
</evidence>
<evidence type="ECO:0000256" key="9">
    <source>
        <dbReference type="ARBA" id="ARBA00032658"/>
    </source>
</evidence>
<dbReference type="InterPro" id="IPR001193">
    <property type="entry name" value="MBTPS2"/>
</dbReference>
<dbReference type="PANTHER" id="PTHR13325">
    <property type="entry name" value="PROTEASE M50 MEMBRANE-BOUND TRANSCRIPTION FACTOR SITE 2 PROTEASE"/>
    <property type="match status" value="1"/>
</dbReference>
<evidence type="ECO:0000313" key="15">
    <source>
        <dbReference type="Proteomes" id="UP001497482"/>
    </source>
</evidence>
<dbReference type="GO" id="GO:0012505">
    <property type="term" value="C:endomembrane system"/>
    <property type="evidence" value="ECO:0007669"/>
    <property type="project" value="UniProtKB-SubCell"/>
</dbReference>
<comment type="subcellular location">
    <subcellularLocation>
        <location evidence="2">Endomembrane system</location>
        <topology evidence="2">Multi-pass membrane protein</topology>
    </subcellularLocation>
</comment>
<evidence type="ECO:0000256" key="6">
    <source>
        <dbReference type="ARBA" id="ARBA00022692"/>
    </source>
</evidence>
<protein>
    <recommendedName>
        <fullName evidence="5">Membrane-bound transcription factor site-2 protease</fullName>
        <ecNumber evidence="4">3.4.24.85</ecNumber>
    </recommendedName>
    <alternativeName>
        <fullName evidence="9">Endopeptidase S2P</fullName>
    </alternativeName>
</protein>
<evidence type="ECO:0000256" key="12">
    <source>
        <dbReference type="SAM" id="Phobius"/>
    </source>
</evidence>
<gene>
    <name evidence="14" type="ORF">KC01_LOCUS25181</name>
</gene>
<dbReference type="GO" id="GO:0016020">
    <property type="term" value="C:membrane"/>
    <property type="evidence" value="ECO:0007669"/>
    <property type="project" value="InterPro"/>
</dbReference>
<evidence type="ECO:0000256" key="11">
    <source>
        <dbReference type="SAM" id="MobiDB-lite"/>
    </source>
</evidence>
<dbReference type="GO" id="GO:0004222">
    <property type="term" value="F:metalloendopeptidase activity"/>
    <property type="evidence" value="ECO:0007669"/>
    <property type="project" value="InterPro"/>
</dbReference>
<keyword evidence="8 12" id="KW-0472">Membrane</keyword>
<dbReference type="AlphaFoldDB" id="A0AAV2L2D6"/>
<keyword evidence="15" id="KW-1185">Reference proteome</keyword>
<dbReference type="CDD" id="cd06775">
    <property type="entry name" value="cpPDZ_MBTPS2-like"/>
    <property type="match status" value="1"/>
</dbReference>
<proteinExistence type="inferred from homology"/>
<dbReference type="InterPro" id="IPR036034">
    <property type="entry name" value="PDZ_sf"/>
</dbReference>
<dbReference type="GO" id="GO:0005737">
    <property type="term" value="C:cytoplasm"/>
    <property type="evidence" value="ECO:0007669"/>
    <property type="project" value="TreeGrafter"/>
</dbReference>
<feature type="transmembrane region" description="Helical" evidence="12">
    <location>
        <begin position="104"/>
        <end position="126"/>
    </location>
</feature>
<evidence type="ECO:0000313" key="14">
    <source>
        <dbReference type="EMBL" id="CAL1596518.1"/>
    </source>
</evidence>